<dbReference type="InterPro" id="IPR028098">
    <property type="entry name" value="Glyco_trans_4-like_N"/>
</dbReference>
<accession>A0A2P2DZH8</accession>
<dbReference type="PANTHER" id="PTHR45947:SF3">
    <property type="entry name" value="SULFOQUINOVOSYL TRANSFERASE SQD2"/>
    <property type="match status" value="1"/>
</dbReference>
<proteinExistence type="predicted"/>
<feature type="domain" description="Glycosyl transferase family 1" evidence="1">
    <location>
        <begin position="173"/>
        <end position="336"/>
    </location>
</feature>
<dbReference type="OrthoDB" id="3199616at2"/>
<dbReference type="Pfam" id="PF00534">
    <property type="entry name" value="Glycos_transf_1"/>
    <property type="match status" value="1"/>
</dbReference>
<evidence type="ECO:0000259" key="2">
    <source>
        <dbReference type="Pfam" id="PF13439"/>
    </source>
</evidence>
<keyword evidence="4" id="KW-1185">Reference proteome</keyword>
<comment type="caution">
    <text evidence="3">The sequence shown here is derived from an EMBL/GenBank/DDBJ whole genome shotgun (WGS) entry which is preliminary data.</text>
</comment>
<keyword evidence="3" id="KW-0808">Transferase</keyword>
<dbReference type="AlphaFoldDB" id="A0A2P2DZH8"/>
<sequence>MILHVNTSREWRGGEQQLYYLSSGLKSAEIPQLVVGIPNSPLEERCQQDGIPFYGLEMRGEWDFKAAKQIRNLCKSQEAKLIHAHTGHAHTLSLLAKRNHLKIPLIVSRRVDFKPATNFFSRWKYKHKAIDYFLPVSMKIRSIMAEAGISPEKLITVYSGIDTKRFHKLPSADALREEFGISKKTSVIGNIAALVDHKDQETLIRAISLVKTDIPFKVIIVGEGKLEKRLKSLSSELGLNEKVIFTGYRTEIPEFLSLFDIFTLTSKEEGLGTSVLDAMASGLPVVATRGGGIAEMLTEGKGALLSDVGDVEHLAKSYESLLQSESLRDEFGAFNKNSVKRFTYQNTVEKTKLIYFSLLGNTIHGLGQK</sequence>
<dbReference type="Gene3D" id="3.40.50.2000">
    <property type="entry name" value="Glycogen Phosphorylase B"/>
    <property type="match status" value="2"/>
</dbReference>
<dbReference type="EMBL" id="BFBB01000003">
    <property type="protein sequence ID" value="GBF50038.1"/>
    <property type="molecule type" value="Genomic_DNA"/>
</dbReference>
<name>A0A2P2DZH8_9LEPT</name>
<reference evidence="3 4" key="1">
    <citation type="submission" date="2018-02" db="EMBL/GenBank/DDBJ databases">
        <title>Novel Leptospira species isolated from soil and water in Japan.</title>
        <authorList>
            <person name="Nakao R."/>
            <person name="Masuzawa T."/>
        </authorList>
    </citation>
    <scope>NUCLEOTIDE SEQUENCE [LARGE SCALE GENOMIC DNA]</scope>
    <source>
        <strain evidence="3 4">YH101</strain>
    </source>
</reference>
<organism evidence="3 4">
    <name type="scientific">Leptospira ryugenii</name>
    <dbReference type="NCBI Taxonomy" id="1917863"/>
    <lineage>
        <taxon>Bacteria</taxon>
        <taxon>Pseudomonadati</taxon>
        <taxon>Spirochaetota</taxon>
        <taxon>Spirochaetia</taxon>
        <taxon>Leptospirales</taxon>
        <taxon>Leptospiraceae</taxon>
        <taxon>Leptospira</taxon>
    </lineage>
</organism>
<gene>
    <name evidence="3" type="ORF">LPTSP4_15590</name>
</gene>
<feature type="domain" description="Glycosyltransferase subfamily 4-like N-terminal" evidence="2">
    <location>
        <begin position="12"/>
        <end position="165"/>
    </location>
</feature>
<dbReference type="InterPro" id="IPR050194">
    <property type="entry name" value="Glycosyltransferase_grp1"/>
</dbReference>
<evidence type="ECO:0000313" key="4">
    <source>
        <dbReference type="Proteomes" id="UP000245133"/>
    </source>
</evidence>
<dbReference type="InterPro" id="IPR001296">
    <property type="entry name" value="Glyco_trans_1"/>
</dbReference>
<dbReference type="GO" id="GO:0016757">
    <property type="term" value="F:glycosyltransferase activity"/>
    <property type="evidence" value="ECO:0007669"/>
    <property type="project" value="InterPro"/>
</dbReference>
<dbReference type="SUPFAM" id="SSF53756">
    <property type="entry name" value="UDP-Glycosyltransferase/glycogen phosphorylase"/>
    <property type="match status" value="1"/>
</dbReference>
<protein>
    <submittedName>
        <fullName evidence="3">Glycosyltransferase</fullName>
    </submittedName>
</protein>
<dbReference type="Pfam" id="PF13439">
    <property type="entry name" value="Glyco_transf_4"/>
    <property type="match status" value="1"/>
</dbReference>
<dbReference type="Proteomes" id="UP000245133">
    <property type="component" value="Unassembled WGS sequence"/>
</dbReference>
<evidence type="ECO:0000259" key="1">
    <source>
        <dbReference type="Pfam" id="PF00534"/>
    </source>
</evidence>
<dbReference type="PANTHER" id="PTHR45947">
    <property type="entry name" value="SULFOQUINOVOSYL TRANSFERASE SQD2"/>
    <property type="match status" value="1"/>
</dbReference>
<dbReference type="RefSeq" id="WP_108975435.1">
    <property type="nucleotide sequence ID" value="NZ_BFBB01000003.1"/>
</dbReference>
<evidence type="ECO:0000313" key="3">
    <source>
        <dbReference type="EMBL" id="GBF50038.1"/>
    </source>
</evidence>